<evidence type="ECO:0000259" key="1">
    <source>
        <dbReference type="Pfam" id="PF26160"/>
    </source>
</evidence>
<dbReference type="OrthoDB" id="2666545at2"/>
<dbReference type="GeneID" id="43347371"/>
<dbReference type="PATRIC" id="fig|1235795.3.peg.660"/>
<dbReference type="EMBL" id="ASSZ01000011">
    <property type="protein sequence ID" value="EOS57658.1"/>
    <property type="molecule type" value="Genomic_DNA"/>
</dbReference>
<sequence length="74" mass="7953">MARRKSRSSESASALAAAEGAASYRMEELMACSETVLGVKPEIVAGAMLGIESKLLQIGEAKRLVDQFLRKKVL</sequence>
<dbReference type="RefSeq" id="WP_016311283.1">
    <property type="nucleotide sequence ID" value="NZ_KE159652.1"/>
</dbReference>
<dbReference type="STRING" id="1235795.C812_00703"/>
<dbReference type="HOGENOM" id="CLU_2684328_0_0_9"/>
<reference evidence="2 3" key="1">
    <citation type="submission" date="2013-04" db="EMBL/GenBank/DDBJ databases">
        <title>The Genome Sequence of Paenibacillus barengoltzii G22.</title>
        <authorList>
            <consortium name="The Broad Institute Genomics Platform"/>
            <consortium name="The Broad Institute Genome Sequencing Center for Infectious Disease"/>
            <person name="Earl A."/>
            <person name="Xavier R."/>
            <person name="Elson C."/>
            <person name="Duck W."/>
            <person name="Walker B."/>
            <person name="Young S."/>
            <person name="Zeng Q."/>
            <person name="Gargeya S."/>
            <person name="Fitzgerald M."/>
            <person name="Haas B."/>
            <person name="Abouelleil A."/>
            <person name="Allen A.W."/>
            <person name="Alvarado L."/>
            <person name="Arachchi H.M."/>
            <person name="Berlin A.M."/>
            <person name="Chapman S.B."/>
            <person name="Gainer-Dewar J."/>
            <person name="Goldberg J."/>
            <person name="Griggs A."/>
            <person name="Gujja S."/>
            <person name="Hansen M."/>
            <person name="Howarth C."/>
            <person name="Imamovic A."/>
            <person name="Ireland A."/>
            <person name="Larimer J."/>
            <person name="McCowan C."/>
            <person name="Murphy C."/>
            <person name="Pearson M."/>
            <person name="Poon T.W."/>
            <person name="Priest M."/>
            <person name="Roberts A."/>
            <person name="Saif S."/>
            <person name="Shea T."/>
            <person name="Sisk P."/>
            <person name="Sykes S."/>
            <person name="Wortman J."/>
            <person name="Nusbaum C."/>
            <person name="Birren B."/>
        </authorList>
    </citation>
    <scope>NUCLEOTIDE SEQUENCE [LARGE SCALE GENOMIC DNA]</scope>
    <source>
        <strain evidence="2 3">G22</strain>
    </source>
</reference>
<dbReference type="Pfam" id="PF26160">
    <property type="entry name" value="YqzN_YkzM"/>
    <property type="match status" value="1"/>
</dbReference>
<dbReference type="InterPro" id="IPR058869">
    <property type="entry name" value="YqzN_YkzM"/>
</dbReference>
<comment type="caution">
    <text evidence="2">The sequence shown here is derived from an EMBL/GenBank/DDBJ whole genome shotgun (WGS) entry which is preliminary data.</text>
</comment>
<organism evidence="2 3">
    <name type="scientific">Paenibacillus barengoltzii G22</name>
    <dbReference type="NCBI Taxonomy" id="1235795"/>
    <lineage>
        <taxon>Bacteria</taxon>
        <taxon>Bacillati</taxon>
        <taxon>Bacillota</taxon>
        <taxon>Bacilli</taxon>
        <taxon>Bacillales</taxon>
        <taxon>Paenibacillaceae</taxon>
        <taxon>Paenibacillus</taxon>
    </lineage>
</organism>
<feature type="domain" description="YqzN/YkzM" evidence="1">
    <location>
        <begin position="22"/>
        <end position="72"/>
    </location>
</feature>
<name>R9LGF0_9BACL</name>
<evidence type="ECO:0000313" key="2">
    <source>
        <dbReference type="EMBL" id="EOS57658.1"/>
    </source>
</evidence>
<gene>
    <name evidence="2" type="ORF">C812_00703</name>
</gene>
<proteinExistence type="predicted"/>
<dbReference type="Proteomes" id="UP000019598">
    <property type="component" value="Unassembled WGS sequence"/>
</dbReference>
<protein>
    <recommendedName>
        <fullName evidence="1">YqzN/YkzM domain-containing protein</fullName>
    </recommendedName>
</protein>
<dbReference type="AlphaFoldDB" id="R9LGF0"/>
<accession>R9LGF0</accession>
<evidence type="ECO:0000313" key="3">
    <source>
        <dbReference type="Proteomes" id="UP000019598"/>
    </source>
</evidence>